<dbReference type="PROSITE" id="PS50006">
    <property type="entry name" value="FHA_DOMAIN"/>
    <property type="match status" value="1"/>
</dbReference>
<keyword evidence="5 13" id="KW-0418">Kinase</keyword>
<dbReference type="Pfam" id="PF03372">
    <property type="entry name" value="Exo_endo_phos"/>
    <property type="match status" value="1"/>
</dbReference>
<evidence type="ECO:0000256" key="9">
    <source>
        <dbReference type="PROSITE-ProRule" id="PRU10141"/>
    </source>
</evidence>
<dbReference type="Gene3D" id="3.30.200.20">
    <property type="entry name" value="Phosphorylase Kinase, domain 1"/>
    <property type="match status" value="1"/>
</dbReference>
<evidence type="ECO:0000256" key="4">
    <source>
        <dbReference type="ARBA" id="ARBA00022741"/>
    </source>
</evidence>
<dbReference type="PANTHER" id="PTHR48006:SF102">
    <property type="entry name" value="LEUCINE-RICH REPEAT-CONTAINING PROTEIN DDB_G0281931-RELATED"/>
    <property type="match status" value="1"/>
</dbReference>
<name>A0A9P1BXK0_9DINO</name>
<keyword evidence="2" id="KW-0723">Serine/threonine-protein kinase</keyword>
<evidence type="ECO:0000256" key="3">
    <source>
        <dbReference type="ARBA" id="ARBA00022679"/>
    </source>
</evidence>
<sequence>MNTSAKGFGPARHFVPASSTEFGLQEEIQTKFRLLSWNVLAPSWDNLGTKQSNWHSRWARILQEVRVRKPDVMVLQEVEVLIYDDQIQPFFKARGYLSVYTGVDSGVGVAVFWRSSKFELKSATDFELSTTKLTPWRSLLDGSFNKQQRERYATKSNMVLFVILTCVGQEEVRPHAIMIGAVHLTANPAHHKPLLMDVQLFETNVLLDGMQEIIKQERLKYSSLNCILAGDFNVPHFFPESVFKSMTRHIENPAGSWEEPSSDEESLPSPVYELLTRGNLTAESIGFLMTAIKASGFHPSILLQGSIYDMLVLDRSPNVFISAYAKVIGTEPITNEGGTLDFVFFMPQQRRSDHSRPARLAVLVQVKRTSLVRSLGSDHLPLVVDFGLVTPLRKTSMPTTAATAAVPAPVPENASAICSKSDVLEAVRQLESQVSNLKTHLSRPQMPQPAKECPGLLPELRLFLYASTCASMLMAASVLHLGFPSSTSLYFDLLPFAITDAMSKRYSEEELKLATENFDRKCLLGAGSFGKVYKGTMRDGTEVAIKVLQVPNEGGFEDEVRVLSRFRHPNLVILMGFARHAETGWRSLIYEFLSGGDAAKRIARSRHSMEPFSARARVSTALDAACGLSHLHNMTPRAFHRDIKSQNILLDKNGTAKMADFGLACLSSASKHKVLRVGGTVGYACPEYLRSGVITEGCEVYSFGMVLLELLTAAPPAVAYPDRPKEYQFLVDYLQGSSEKVQQMLDPSAGFPTKVFEALCAIAFRCINPRSCSRPFFKQLVEELRHLLSDGFDGIATSPTSAPWVARPARPTAALCVGAAVEARWQGGLQWYQGWILRLNNDNTAAVRYNDGQLEENVPMHFLRPQGSYRIASQVAGPTTVVTALPSCMLKCLYAEGVTVESQECLRSVPDSLELVVGRTAQPPSFWDALVPEKDLQNRVSRQHFKILCRQLQLPDDQSHPVLFLQCLSPNGLVLNGRFLGPDAGEQRLQDKDAIALATCRASEGAMSEPVSDASVATAALWTVPALKPFVIFEIQVPDFPRKVERPEVEAALADLERERSHGSGRGYSQPLSASMQSVRSSRSKALESFATQKGGVLCESPILKFLRSSMGS</sequence>
<dbReference type="Gene3D" id="2.60.200.20">
    <property type="match status" value="1"/>
</dbReference>
<dbReference type="InterPro" id="IPR005135">
    <property type="entry name" value="Endo/exonuclease/phosphatase"/>
</dbReference>
<dbReference type="EC" id="2.7.11.1" evidence="1"/>
<dbReference type="Gene3D" id="3.60.10.10">
    <property type="entry name" value="Endonuclease/exonuclease/phosphatase"/>
    <property type="match status" value="1"/>
</dbReference>
<dbReference type="PROSITE" id="PS50011">
    <property type="entry name" value="PROTEIN_KINASE_DOM"/>
    <property type="match status" value="1"/>
</dbReference>
<keyword evidence="3" id="KW-0808">Transferase</keyword>
<proteinExistence type="predicted"/>
<comment type="caution">
    <text evidence="12">The sequence shown here is derived from an EMBL/GenBank/DDBJ whole genome shotgun (WGS) entry which is preliminary data.</text>
</comment>
<evidence type="ECO:0000256" key="6">
    <source>
        <dbReference type="ARBA" id="ARBA00022840"/>
    </source>
</evidence>
<evidence type="ECO:0000256" key="8">
    <source>
        <dbReference type="ARBA" id="ARBA00048679"/>
    </source>
</evidence>
<dbReference type="PANTHER" id="PTHR48006">
    <property type="entry name" value="LEUCINE-RICH REPEAT-CONTAINING PROTEIN DDB_G0281931-RELATED"/>
    <property type="match status" value="1"/>
</dbReference>
<organism evidence="12">
    <name type="scientific">Cladocopium goreaui</name>
    <dbReference type="NCBI Taxonomy" id="2562237"/>
    <lineage>
        <taxon>Eukaryota</taxon>
        <taxon>Sar</taxon>
        <taxon>Alveolata</taxon>
        <taxon>Dinophyceae</taxon>
        <taxon>Suessiales</taxon>
        <taxon>Symbiodiniaceae</taxon>
        <taxon>Cladocopium</taxon>
    </lineage>
</organism>
<dbReference type="Pfam" id="PF00069">
    <property type="entry name" value="Pkinase"/>
    <property type="match status" value="1"/>
</dbReference>
<dbReference type="SMART" id="SM00220">
    <property type="entry name" value="S_TKc"/>
    <property type="match status" value="1"/>
</dbReference>
<dbReference type="SUPFAM" id="SSF56112">
    <property type="entry name" value="Protein kinase-like (PK-like)"/>
    <property type="match status" value="1"/>
</dbReference>
<dbReference type="InterPro" id="IPR000253">
    <property type="entry name" value="FHA_dom"/>
</dbReference>
<evidence type="ECO:0000313" key="14">
    <source>
        <dbReference type="Proteomes" id="UP001152797"/>
    </source>
</evidence>
<dbReference type="GO" id="GO:0004674">
    <property type="term" value="F:protein serine/threonine kinase activity"/>
    <property type="evidence" value="ECO:0007669"/>
    <property type="project" value="UniProtKB-KW"/>
</dbReference>
<dbReference type="AlphaFoldDB" id="A0A9P1BXK0"/>
<evidence type="ECO:0000313" key="12">
    <source>
        <dbReference type="EMBL" id="CAI3981339.1"/>
    </source>
</evidence>
<keyword evidence="14" id="KW-1185">Reference proteome</keyword>
<keyword evidence="6 9" id="KW-0067">ATP-binding</keyword>
<feature type="domain" description="FHA" evidence="10">
    <location>
        <begin position="915"/>
        <end position="980"/>
    </location>
</feature>
<protein>
    <recommendedName>
        <fullName evidence="1">non-specific serine/threonine protein kinase</fullName>
        <ecNumber evidence="1">2.7.11.1</ecNumber>
    </recommendedName>
</protein>
<dbReference type="Gene3D" id="2.30.30.140">
    <property type="match status" value="1"/>
</dbReference>
<dbReference type="SUPFAM" id="SSF49879">
    <property type="entry name" value="SMAD/FHA domain"/>
    <property type="match status" value="1"/>
</dbReference>
<dbReference type="SUPFAM" id="SSF63748">
    <property type="entry name" value="Tudor/PWWP/MBT"/>
    <property type="match status" value="1"/>
</dbReference>
<dbReference type="Gene3D" id="1.10.510.10">
    <property type="entry name" value="Transferase(Phosphotransferase) domain 1"/>
    <property type="match status" value="1"/>
</dbReference>
<dbReference type="GO" id="GO:0005524">
    <property type="term" value="F:ATP binding"/>
    <property type="evidence" value="ECO:0007669"/>
    <property type="project" value="UniProtKB-UniRule"/>
</dbReference>
<evidence type="ECO:0000313" key="13">
    <source>
        <dbReference type="EMBL" id="CAL4768651.1"/>
    </source>
</evidence>
<evidence type="ECO:0000256" key="7">
    <source>
        <dbReference type="ARBA" id="ARBA00047899"/>
    </source>
</evidence>
<reference evidence="12" key="1">
    <citation type="submission" date="2022-10" db="EMBL/GenBank/DDBJ databases">
        <authorList>
            <person name="Chen Y."/>
            <person name="Dougan E. K."/>
            <person name="Chan C."/>
            <person name="Rhodes N."/>
            <person name="Thang M."/>
        </authorList>
    </citation>
    <scope>NUCLEOTIDE SEQUENCE</scope>
</reference>
<comment type="catalytic activity">
    <reaction evidence="7">
        <text>L-threonyl-[protein] + ATP = O-phospho-L-threonyl-[protein] + ADP + H(+)</text>
        <dbReference type="Rhea" id="RHEA:46608"/>
        <dbReference type="Rhea" id="RHEA-COMP:11060"/>
        <dbReference type="Rhea" id="RHEA-COMP:11605"/>
        <dbReference type="ChEBI" id="CHEBI:15378"/>
        <dbReference type="ChEBI" id="CHEBI:30013"/>
        <dbReference type="ChEBI" id="CHEBI:30616"/>
        <dbReference type="ChEBI" id="CHEBI:61977"/>
        <dbReference type="ChEBI" id="CHEBI:456216"/>
        <dbReference type="EC" id="2.7.11.1"/>
    </reaction>
</comment>
<accession>A0A9P1BXK0</accession>
<dbReference type="InterPro" id="IPR011009">
    <property type="entry name" value="Kinase-like_dom_sf"/>
</dbReference>
<keyword evidence="4 9" id="KW-0547">Nucleotide-binding</keyword>
<dbReference type="PROSITE" id="PS00107">
    <property type="entry name" value="PROTEIN_KINASE_ATP"/>
    <property type="match status" value="1"/>
</dbReference>
<dbReference type="OrthoDB" id="1714095at2759"/>
<dbReference type="EMBL" id="CAMXCT030000624">
    <property type="protein sequence ID" value="CAL4768651.1"/>
    <property type="molecule type" value="Genomic_DNA"/>
</dbReference>
<dbReference type="InterPro" id="IPR000719">
    <property type="entry name" value="Prot_kinase_dom"/>
</dbReference>
<feature type="binding site" evidence="9">
    <location>
        <position position="546"/>
    </location>
    <ligand>
        <name>ATP</name>
        <dbReference type="ChEBI" id="CHEBI:30616"/>
    </ligand>
</feature>
<feature type="domain" description="Protein kinase" evidence="11">
    <location>
        <begin position="518"/>
        <end position="789"/>
    </location>
</feature>
<dbReference type="InterPro" id="IPR051824">
    <property type="entry name" value="LRR_Rcpt-Like_S/T_Kinase"/>
</dbReference>
<evidence type="ECO:0000259" key="11">
    <source>
        <dbReference type="PROSITE" id="PS50011"/>
    </source>
</evidence>
<reference evidence="13 14" key="2">
    <citation type="submission" date="2024-05" db="EMBL/GenBank/DDBJ databases">
        <authorList>
            <person name="Chen Y."/>
            <person name="Shah S."/>
            <person name="Dougan E. K."/>
            <person name="Thang M."/>
            <person name="Chan C."/>
        </authorList>
    </citation>
    <scope>NUCLEOTIDE SEQUENCE [LARGE SCALE GENOMIC DNA]</scope>
</reference>
<dbReference type="InterPro" id="IPR017441">
    <property type="entry name" value="Protein_kinase_ATP_BS"/>
</dbReference>
<dbReference type="SUPFAM" id="SSF56219">
    <property type="entry name" value="DNase I-like"/>
    <property type="match status" value="1"/>
</dbReference>
<dbReference type="InterPro" id="IPR008984">
    <property type="entry name" value="SMAD_FHA_dom_sf"/>
</dbReference>
<gene>
    <name evidence="12" type="ORF">C1SCF055_LOCUS9138</name>
</gene>
<dbReference type="Proteomes" id="UP001152797">
    <property type="component" value="Unassembled WGS sequence"/>
</dbReference>
<dbReference type="EMBL" id="CAMXCT010000624">
    <property type="protein sequence ID" value="CAI3981339.1"/>
    <property type="molecule type" value="Genomic_DNA"/>
</dbReference>
<evidence type="ECO:0000256" key="1">
    <source>
        <dbReference type="ARBA" id="ARBA00012513"/>
    </source>
</evidence>
<dbReference type="CDD" id="cd04508">
    <property type="entry name" value="Tudor_SF"/>
    <property type="match status" value="1"/>
</dbReference>
<dbReference type="Pfam" id="PF00498">
    <property type="entry name" value="FHA"/>
    <property type="match status" value="1"/>
</dbReference>
<dbReference type="InterPro" id="IPR036691">
    <property type="entry name" value="Endo/exonu/phosph_ase_sf"/>
</dbReference>
<evidence type="ECO:0000256" key="2">
    <source>
        <dbReference type="ARBA" id="ARBA00022527"/>
    </source>
</evidence>
<dbReference type="EMBL" id="CAMXCT020000624">
    <property type="protein sequence ID" value="CAL1134714.1"/>
    <property type="molecule type" value="Genomic_DNA"/>
</dbReference>
<evidence type="ECO:0000256" key="5">
    <source>
        <dbReference type="ARBA" id="ARBA00022777"/>
    </source>
</evidence>
<comment type="catalytic activity">
    <reaction evidence="8">
        <text>L-seryl-[protein] + ATP = O-phospho-L-seryl-[protein] + ADP + H(+)</text>
        <dbReference type="Rhea" id="RHEA:17989"/>
        <dbReference type="Rhea" id="RHEA-COMP:9863"/>
        <dbReference type="Rhea" id="RHEA-COMP:11604"/>
        <dbReference type="ChEBI" id="CHEBI:15378"/>
        <dbReference type="ChEBI" id="CHEBI:29999"/>
        <dbReference type="ChEBI" id="CHEBI:30616"/>
        <dbReference type="ChEBI" id="CHEBI:83421"/>
        <dbReference type="ChEBI" id="CHEBI:456216"/>
        <dbReference type="EC" id="2.7.11.1"/>
    </reaction>
</comment>
<evidence type="ECO:0000259" key="10">
    <source>
        <dbReference type="PROSITE" id="PS50006"/>
    </source>
</evidence>